<name>A0A9Q0MY47_9DIPT</name>
<organism evidence="6 7">
    <name type="scientific">Pseudolycoriella hygida</name>
    <dbReference type="NCBI Taxonomy" id="35572"/>
    <lineage>
        <taxon>Eukaryota</taxon>
        <taxon>Metazoa</taxon>
        <taxon>Ecdysozoa</taxon>
        <taxon>Arthropoda</taxon>
        <taxon>Hexapoda</taxon>
        <taxon>Insecta</taxon>
        <taxon>Pterygota</taxon>
        <taxon>Neoptera</taxon>
        <taxon>Endopterygota</taxon>
        <taxon>Diptera</taxon>
        <taxon>Nematocera</taxon>
        <taxon>Sciaroidea</taxon>
        <taxon>Sciaridae</taxon>
        <taxon>Pseudolycoriella</taxon>
    </lineage>
</organism>
<comment type="caution">
    <text evidence="6">The sequence shown here is derived from an EMBL/GenBank/DDBJ whole genome shotgun (WGS) entry which is preliminary data.</text>
</comment>
<dbReference type="OrthoDB" id="7788285at2759"/>
<dbReference type="InterPro" id="IPR012337">
    <property type="entry name" value="RNaseH-like_sf"/>
</dbReference>
<dbReference type="AlphaFoldDB" id="A0A9Q0MY47"/>
<dbReference type="EMBL" id="WJQU01000003">
    <property type="protein sequence ID" value="KAJ6640072.1"/>
    <property type="molecule type" value="Genomic_DNA"/>
</dbReference>
<dbReference type="Proteomes" id="UP001151699">
    <property type="component" value="Chromosome X"/>
</dbReference>
<evidence type="ECO:0000256" key="1">
    <source>
        <dbReference type="ARBA" id="ARBA00004123"/>
    </source>
</evidence>
<keyword evidence="3" id="KW-0863">Zinc-finger</keyword>
<keyword evidence="5" id="KW-0539">Nucleus</keyword>
<feature type="non-terminal residue" evidence="6">
    <location>
        <position position="1"/>
    </location>
</feature>
<dbReference type="GO" id="GO:0005634">
    <property type="term" value="C:nucleus"/>
    <property type="evidence" value="ECO:0007669"/>
    <property type="project" value="UniProtKB-SubCell"/>
</dbReference>
<evidence type="ECO:0000256" key="2">
    <source>
        <dbReference type="ARBA" id="ARBA00022723"/>
    </source>
</evidence>
<comment type="subcellular location">
    <subcellularLocation>
        <location evidence="1">Nucleus</location>
    </subcellularLocation>
</comment>
<dbReference type="PANTHER" id="PTHR46481">
    <property type="entry name" value="ZINC FINGER BED DOMAIN-CONTAINING PROTEIN 4"/>
    <property type="match status" value="1"/>
</dbReference>
<evidence type="ECO:0000256" key="5">
    <source>
        <dbReference type="ARBA" id="ARBA00023242"/>
    </source>
</evidence>
<evidence type="ECO:0000256" key="3">
    <source>
        <dbReference type="ARBA" id="ARBA00022771"/>
    </source>
</evidence>
<gene>
    <name evidence="6" type="primary">TRA1_0</name>
    <name evidence="6" type="ORF">Bhyg_12821</name>
</gene>
<evidence type="ECO:0000313" key="6">
    <source>
        <dbReference type="EMBL" id="KAJ6640072.1"/>
    </source>
</evidence>
<dbReference type="GO" id="GO:0008270">
    <property type="term" value="F:zinc ion binding"/>
    <property type="evidence" value="ECO:0007669"/>
    <property type="project" value="UniProtKB-KW"/>
</dbReference>
<dbReference type="InterPro" id="IPR052035">
    <property type="entry name" value="ZnF_BED_domain_contain"/>
</dbReference>
<dbReference type="SUPFAM" id="SSF53098">
    <property type="entry name" value="Ribonuclease H-like"/>
    <property type="match status" value="1"/>
</dbReference>
<protein>
    <submittedName>
        <fullName evidence="6">AC transposase</fullName>
    </submittedName>
</protein>
<accession>A0A9Q0MY47</accession>
<keyword evidence="4" id="KW-0862">Zinc</keyword>
<evidence type="ECO:0000313" key="7">
    <source>
        <dbReference type="Proteomes" id="UP001151699"/>
    </source>
</evidence>
<sequence>KTVKADELSEFLKKFDELKAEIAEVPGKISLTMDGWTSKNLLPFLAIRGHWLNSDWKYKTKLLDFAYIEGKHTGQKHSEILIDVLGRLKIPFGKILAITLDNATNNDTLFDFLQKCGMTATSNQVRCMAHIISLGVQDILTSLKVPATYNDIDVDENLDDEVFLYPFKQSIAETMRILIHFYIFSNEPTETKCSNCVYVVSTVRARDGTAKCYMKKREERE</sequence>
<proteinExistence type="predicted"/>
<keyword evidence="2" id="KW-0479">Metal-binding</keyword>
<dbReference type="PANTHER" id="PTHR46481:SF10">
    <property type="entry name" value="ZINC FINGER BED DOMAIN-CONTAINING PROTEIN 39"/>
    <property type="match status" value="1"/>
</dbReference>
<evidence type="ECO:0000256" key="4">
    <source>
        <dbReference type="ARBA" id="ARBA00022833"/>
    </source>
</evidence>
<keyword evidence="7" id="KW-1185">Reference proteome</keyword>
<reference evidence="6" key="1">
    <citation type="submission" date="2022-07" db="EMBL/GenBank/DDBJ databases">
        <authorList>
            <person name="Trinca V."/>
            <person name="Uliana J.V.C."/>
            <person name="Torres T.T."/>
            <person name="Ward R.J."/>
            <person name="Monesi N."/>
        </authorList>
    </citation>
    <scope>NUCLEOTIDE SEQUENCE</scope>
    <source>
        <strain evidence="6">HSMRA1968</strain>
        <tissue evidence="6">Whole embryos</tissue>
    </source>
</reference>